<keyword evidence="3" id="KW-1185">Reference proteome</keyword>
<organism evidence="2 3">
    <name type="scientific">Raineyella antarctica</name>
    <dbReference type="NCBI Taxonomy" id="1577474"/>
    <lineage>
        <taxon>Bacteria</taxon>
        <taxon>Bacillati</taxon>
        <taxon>Actinomycetota</taxon>
        <taxon>Actinomycetes</taxon>
        <taxon>Propionibacteriales</taxon>
        <taxon>Propionibacteriaceae</taxon>
        <taxon>Raineyella</taxon>
    </lineage>
</organism>
<dbReference type="RefSeq" id="WP_092613121.1">
    <property type="nucleotide sequence ID" value="NZ_FMYF01000012.1"/>
</dbReference>
<feature type="domain" description="NAD(P)-binding" evidence="1">
    <location>
        <begin position="11"/>
        <end position="195"/>
    </location>
</feature>
<accession>A0A1G6HSN4</accession>
<evidence type="ECO:0000313" key="2">
    <source>
        <dbReference type="EMBL" id="SDB97317.1"/>
    </source>
</evidence>
<gene>
    <name evidence="2" type="ORF">GA0111570_11284</name>
</gene>
<dbReference type="Pfam" id="PF13460">
    <property type="entry name" value="NAD_binding_10"/>
    <property type="match status" value="1"/>
</dbReference>
<name>A0A1G6HSN4_9ACTN</name>
<dbReference type="Proteomes" id="UP000199086">
    <property type="component" value="Unassembled WGS sequence"/>
</dbReference>
<evidence type="ECO:0000259" key="1">
    <source>
        <dbReference type="Pfam" id="PF13460"/>
    </source>
</evidence>
<dbReference type="GO" id="GO:0044877">
    <property type="term" value="F:protein-containing complex binding"/>
    <property type="evidence" value="ECO:0007669"/>
    <property type="project" value="TreeGrafter"/>
</dbReference>
<dbReference type="InterPro" id="IPR036291">
    <property type="entry name" value="NAD(P)-bd_dom_sf"/>
</dbReference>
<dbReference type="InterPro" id="IPR051207">
    <property type="entry name" value="ComplexI_NDUFA9_subunit"/>
</dbReference>
<sequence length="291" mass="30615">MNTSDLVVIVGGTGRLGRIVAARLLAEGRQVRVVARSVPATPVPGAEFVAADVRHPETLTAAFEGAGVVVSAMHGVDPAAKESPESVDRDGNANLIRAARSAGAYIVLMSIIGARPDHPIEQLRMKAAAEQVLRTGPDDWTIVRASAYAELFAGLLAQMAGKSGVTTVFGRGDTPINFVSVQDVALAVARAVTDPTLRGQVIEVGGPENLTMNELASRVVGDAHPPRHVPRVALRVMSLVMSLVNPAQARIVKQALLMDTIDMSFDPGPSLAAHPWLQSTRIEGVPQAADR</sequence>
<proteinExistence type="predicted"/>
<dbReference type="STRING" id="1577474.GA0111570_11284"/>
<protein>
    <submittedName>
        <fullName evidence="2">NADH dehydrogenase</fullName>
    </submittedName>
</protein>
<dbReference type="OrthoDB" id="9774199at2"/>
<dbReference type="SUPFAM" id="SSF51735">
    <property type="entry name" value="NAD(P)-binding Rossmann-fold domains"/>
    <property type="match status" value="1"/>
</dbReference>
<dbReference type="PANTHER" id="PTHR12126">
    <property type="entry name" value="NADH-UBIQUINONE OXIDOREDUCTASE 39 KDA SUBUNIT-RELATED"/>
    <property type="match status" value="1"/>
</dbReference>
<dbReference type="InterPro" id="IPR016040">
    <property type="entry name" value="NAD(P)-bd_dom"/>
</dbReference>
<dbReference type="PANTHER" id="PTHR12126:SF11">
    <property type="entry name" value="NADH DEHYDROGENASE [UBIQUINONE] 1 ALPHA SUBCOMPLEX SUBUNIT 9, MITOCHONDRIAL"/>
    <property type="match status" value="1"/>
</dbReference>
<reference evidence="2 3" key="1">
    <citation type="submission" date="2016-06" db="EMBL/GenBank/DDBJ databases">
        <authorList>
            <person name="Olsen C.W."/>
            <person name="Carey S."/>
            <person name="Hinshaw L."/>
            <person name="Karasin A.I."/>
        </authorList>
    </citation>
    <scope>NUCLEOTIDE SEQUENCE [LARGE SCALE GENOMIC DNA]</scope>
    <source>
        <strain evidence="2 3">LZ-22</strain>
    </source>
</reference>
<dbReference type="Gene3D" id="3.40.50.720">
    <property type="entry name" value="NAD(P)-binding Rossmann-like Domain"/>
    <property type="match status" value="1"/>
</dbReference>
<dbReference type="AlphaFoldDB" id="A0A1G6HSN4"/>
<dbReference type="CDD" id="cd05243">
    <property type="entry name" value="SDR_a5"/>
    <property type="match status" value="1"/>
</dbReference>
<evidence type="ECO:0000313" key="3">
    <source>
        <dbReference type="Proteomes" id="UP000199086"/>
    </source>
</evidence>
<dbReference type="EMBL" id="FMYF01000012">
    <property type="protein sequence ID" value="SDB97317.1"/>
    <property type="molecule type" value="Genomic_DNA"/>
</dbReference>